<keyword evidence="5" id="KW-0813">Transport</keyword>
<dbReference type="AlphaFoldDB" id="A0AAW4WFI6"/>
<reference evidence="14" key="1">
    <citation type="submission" date="2021-10" db="EMBL/GenBank/DDBJ databases">
        <title>Anaerobic single-cell dispensing facilitates the cultivation of human gut bacteria.</title>
        <authorList>
            <person name="Afrizal A."/>
        </authorList>
    </citation>
    <scope>NUCLEOTIDE SEQUENCE</scope>
    <source>
        <strain evidence="14">CLA-AA-H204</strain>
    </source>
</reference>
<dbReference type="EMBL" id="JAJEQW010000001">
    <property type="protein sequence ID" value="MCC2241020.1"/>
    <property type="molecule type" value="Genomic_DNA"/>
</dbReference>
<feature type="transmembrane region" description="Helical" evidence="13">
    <location>
        <begin position="182"/>
        <end position="201"/>
    </location>
</feature>
<evidence type="ECO:0000256" key="3">
    <source>
        <dbReference type="ARBA" id="ARBA00010199"/>
    </source>
</evidence>
<comment type="similarity">
    <text evidence="3">Belongs to the multi antimicrobial extrusion (MATE) (TC 2.A.66.1) family.</text>
</comment>
<comment type="function">
    <text evidence="1">Multidrug efflux pump.</text>
</comment>
<evidence type="ECO:0000256" key="1">
    <source>
        <dbReference type="ARBA" id="ARBA00003408"/>
    </source>
</evidence>
<dbReference type="GO" id="GO:0015297">
    <property type="term" value="F:antiporter activity"/>
    <property type="evidence" value="ECO:0007669"/>
    <property type="project" value="UniProtKB-KW"/>
</dbReference>
<evidence type="ECO:0000256" key="8">
    <source>
        <dbReference type="ARBA" id="ARBA00022692"/>
    </source>
</evidence>
<dbReference type="GO" id="GO:0006811">
    <property type="term" value="P:monoatomic ion transport"/>
    <property type="evidence" value="ECO:0007669"/>
    <property type="project" value="UniProtKB-KW"/>
</dbReference>
<accession>A0AAW4WFI6</accession>
<dbReference type="RefSeq" id="WP_227709503.1">
    <property type="nucleotide sequence ID" value="NZ_JAJEQW010000001.1"/>
</dbReference>
<comment type="caution">
    <text evidence="14">The sequence shown here is derived from an EMBL/GenBank/DDBJ whole genome shotgun (WGS) entry which is preliminary data.</text>
</comment>
<evidence type="ECO:0000256" key="5">
    <source>
        <dbReference type="ARBA" id="ARBA00022448"/>
    </source>
</evidence>
<proteinExistence type="inferred from homology"/>
<feature type="transmembrane region" description="Helical" evidence="13">
    <location>
        <begin position="95"/>
        <end position="116"/>
    </location>
</feature>
<feature type="transmembrane region" description="Helical" evidence="13">
    <location>
        <begin position="62"/>
        <end position="83"/>
    </location>
</feature>
<dbReference type="Pfam" id="PF01554">
    <property type="entry name" value="MatE"/>
    <property type="match status" value="2"/>
</dbReference>
<organism evidence="14 15">
    <name type="scientific">Roseburia amylophila</name>
    <dbReference type="NCBI Taxonomy" id="2981794"/>
    <lineage>
        <taxon>Bacteria</taxon>
        <taxon>Bacillati</taxon>
        <taxon>Bacillota</taxon>
        <taxon>Clostridia</taxon>
        <taxon>Lachnospirales</taxon>
        <taxon>Lachnospiraceae</taxon>
        <taxon>Roseburia</taxon>
    </lineage>
</organism>
<dbReference type="GO" id="GO:0005886">
    <property type="term" value="C:plasma membrane"/>
    <property type="evidence" value="ECO:0007669"/>
    <property type="project" value="UniProtKB-SubCell"/>
</dbReference>
<evidence type="ECO:0000256" key="10">
    <source>
        <dbReference type="ARBA" id="ARBA00023065"/>
    </source>
</evidence>
<dbReference type="GO" id="GO:0042910">
    <property type="term" value="F:xenobiotic transmembrane transporter activity"/>
    <property type="evidence" value="ECO:0007669"/>
    <property type="project" value="InterPro"/>
</dbReference>
<evidence type="ECO:0000256" key="6">
    <source>
        <dbReference type="ARBA" id="ARBA00022449"/>
    </source>
</evidence>
<feature type="transmembrane region" description="Helical" evidence="13">
    <location>
        <begin position="207"/>
        <end position="226"/>
    </location>
</feature>
<comment type="subcellular location">
    <subcellularLocation>
        <location evidence="2">Cell membrane</location>
        <topology evidence="2">Multi-pass membrane protein</topology>
    </subcellularLocation>
</comment>
<dbReference type="PIRSF" id="PIRSF006603">
    <property type="entry name" value="DinF"/>
    <property type="match status" value="1"/>
</dbReference>
<sequence length="465" mass="51255">MRKFREKYIGNKDFYKMVLLVAIPIMIQNAITNFVSLLDNIMVGLVGTEQMSGVAIINQLMLVYNICIFGAVSGAGIFGAQFYGKGDHKGVRDAFRFKIVACGFLAVIWMLILGFANEPLIRLFLHEGGNTGDIEATLLYAKQYLQTVMPSMVPFALIQAYAQTLRETGETVLPMKAGIASVAVNLMFDYVLIFGAFGLPALGVRGAAAATVLARVVECIIVVLWTHARADKNHFIVGAYRDFKIPGTLVRQIIIKGTPLLLNETLWAGGMAVLMQCYSTRGLAVVAGFNISNTVANLFNVVFIALGSAISIIVGQQLGAGRLEEAVDTDRKMIVFSVFCCFVIGACMFAIAPFFPRIYNTTEEVRGLAKQFIRIASACMPLYGFMHATYFTLRSGGRTVITFLFDSVYIWVVDIPLAFVLTRFTGVPIVSIYLSCQLIEIIKCIIGYVMVKKKIWVNNMVMEQQ</sequence>
<protein>
    <recommendedName>
        <fullName evidence="4">Probable multidrug resistance protein NorM</fullName>
    </recommendedName>
    <alternativeName>
        <fullName evidence="12">Multidrug-efflux transporter</fullName>
    </alternativeName>
</protein>
<dbReference type="NCBIfam" id="TIGR00797">
    <property type="entry name" value="matE"/>
    <property type="match status" value="1"/>
</dbReference>
<evidence type="ECO:0000313" key="14">
    <source>
        <dbReference type="EMBL" id="MCC2241020.1"/>
    </source>
</evidence>
<keyword evidence="9 13" id="KW-1133">Transmembrane helix</keyword>
<dbReference type="Proteomes" id="UP001198893">
    <property type="component" value="Unassembled WGS sequence"/>
</dbReference>
<keyword evidence="11 13" id="KW-0472">Membrane</keyword>
<keyword evidence="7" id="KW-1003">Cell membrane</keyword>
<feature type="transmembrane region" description="Helical" evidence="13">
    <location>
        <begin position="375"/>
        <end position="393"/>
    </location>
</feature>
<feature type="transmembrane region" description="Helical" evidence="13">
    <location>
        <begin position="20"/>
        <end position="42"/>
    </location>
</feature>
<feature type="transmembrane region" description="Helical" evidence="13">
    <location>
        <begin position="400"/>
        <end position="421"/>
    </location>
</feature>
<feature type="transmembrane region" description="Helical" evidence="13">
    <location>
        <begin position="266"/>
        <end position="289"/>
    </location>
</feature>
<keyword evidence="6" id="KW-0050">Antiport</keyword>
<name>A0AAW4WFI6_9FIRM</name>
<keyword evidence="8 13" id="KW-0812">Transmembrane</keyword>
<evidence type="ECO:0000256" key="9">
    <source>
        <dbReference type="ARBA" id="ARBA00022989"/>
    </source>
</evidence>
<feature type="transmembrane region" description="Helical" evidence="13">
    <location>
        <begin position="295"/>
        <end position="314"/>
    </location>
</feature>
<keyword evidence="10" id="KW-0406">Ion transport</keyword>
<evidence type="ECO:0000256" key="13">
    <source>
        <dbReference type="SAM" id="Phobius"/>
    </source>
</evidence>
<dbReference type="InterPro" id="IPR050222">
    <property type="entry name" value="MATE_MdtK"/>
</dbReference>
<evidence type="ECO:0000313" key="15">
    <source>
        <dbReference type="Proteomes" id="UP001198893"/>
    </source>
</evidence>
<evidence type="ECO:0000256" key="12">
    <source>
        <dbReference type="ARBA" id="ARBA00031636"/>
    </source>
</evidence>
<evidence type="ECO:0000256" key="2">
    <source>
        <dbReference type="ARBA" id="ARBA00004651"/>
    </source>
</evidence>
<dbReference type="PANTHER" id="PTHR43298">
    <property type="entry name" value="MULTIDRUG RESISTANCE PROTEIN NORM-RELATED"/>
    <property type="match status" value="1"/>
</dbReference>
<dbReference type="InterPro" id="IPR048279">
    <property type="entry name" value="MdtK-like"/>
</dbReference>
<evidence type="ECO:0000256" key="11">
    <source>
        <dbReference type="ARBA" id="ARBA00023136"/>
    </source>
</evidence>
<gene>
    <name evidence="14" type="ORF">LKD47_01720</name>
</gene>
<feature type="transmembrane region" description="Helical" evidence="13">
    <location>
        <begin position="334"/>
        <end position="355"/>
    </location>
</feature>
<feature type="transmembrane region" description="Helical" evidence="13">
    <location>
        <begin position="427"/>
        <end position="451"/>
    </location>
</feature>
<evidence type="ECO:0000256" key="7">
    <source>
        <dbReference type="ARBA" id="ARBA00022475"/>
    </source>
</evidence>
<evidence type="ECO:0000256" key="4">
    <source>
        <dbReference type="ARBA" id="ARBA00020268"/>
    </source>
</evidence>
<dbReference type="PANTHER" id="PTHR43298:SF2">
    <property type="entry name" value="FMN_FAD EXPORTER YEEO-RELATED"/>
    <property type="match status" value="1"/>
</dbReference>
<dbReference type="InterPro" id="IPR002528">
    <property type="entry name" value="MATE_fam"/>
</dbReference>